<comment type="caution">
    <text evidence="11">The sequence shown here is derived from an EMBL/GenBank/DDBJ whole genome shotgun (WGS) entry which is preliminary data.</text>
</comment>
<evidence type="ECO:0000256" key="6">
    <source>
        <dbReference type="ARBA" id="ARBA00023136"/>
    </source>
</evidence>
<keyword evidence="12" id="KW-1185">Reference proteome</keyword>
<evidence type="ECO:0000259" key="10">
    <source>
        <dbReference type="PROSITE" id="PS50892"/>
    </source>
</evidence>
<evidence type="ECO:0000256" key="1">
    <source>
        <dbReference type="ARBA" id="ARBA00008025"/>
    </source>
</evidence>
<dbReference type="InterPro" id="IPR016444">
    <property type="entry name" value="Synaptobrevin/VAMP"/>
</dbReference>
<keyword evidence="8" id="KW-0175">Coiled coil</keyword>
<dbReference type="GO" id="GO:0005737">
    <property type="term" value="C:cytoplasm"/>
    <property type="evidence" value="ECO:0007669"/>
    <property type="project" value="UniProtKB-ARBA"/>
</dbReference>
<feature type="transmembrane region" description="Helical" evidence="9">
    <location>
        <begin position="75"/>
        <end position="94"/>
    </location>
</feature>
<keyword evidence="2" id="KW-0813">Transport</keyword>
<reference evidence="11 12" key="1">
    <citation type="journal article" date="2019" name="Sci. Rep.">
        <title>Comparative genomics of chytrid fungi reveal insights into the obligate biotrophic and pathogenic lifestyle of Synchytrium endobioticum.</title>
        <authorList>
            <person name="van de Vossenberg B.T.L.H."/>
            <person name="Warris S."/>
            <person name="Nguyen H.D.T."/>
            <person name="van Gent-Pelzer M.P.E."/>
            <person name="Joly D.L."/>
            <person name="van de Geest H.C."/>
            <person name="Bonants P.J.M."/>
            <person name="Smith D.S."/>
            <person name="Levesque C.A."/>
            <person name="van der Lee T.A.J."/>
        </authorList>
    </citation>
    <scope>NUCLEOTIDE SEQUENCE [LARGE SCALE GENOMIC DNA]</scope>
    <source>
        <strain evidence="11 12">CBS 809.83</strain>
    </source>
</reference>
<dbReference type="Pfam" id="PF00957">
    <property type="entry name" value="Synaptobrevin"/>
    <property type="match status" value="1"/>
</dbReference>
<feature type="domain" description="V-SNARE coiled-coil homology" evidence="10">
    <location>
        <begin position="9"/>
        <end position="69"/>
    </location>
</feature>
<evidence type="ECO:0000256" key="9">
    <source>
        <dbReference type="SAM" id="Phobius"/>
    </source>
</evidence>
<dbReference type="SUPFAM" id="SSF58038">
    <property type="entry name" value="SNARE fusion complex"/>
    <property type="match status" value="1"/>
</dbReference>
<comment type="similarity">
    <text evidence="1">Belongs to the synaptobrevin family.</text>
</comment>
<dbReference type="Gene3D" id="1.20.5.110">
    <property type="match status" value="1"/>
</dbReference>
<dbReference type="GO" id="GO:0012505">
    <property type="term" value="C:endomembrane system"/>
    <property type="evidence" value="ECO:0007669"/>
    <property type="project" value="UniProtKB-SubCell"/>
</dbReference>
<dbReference type="GO" id="GO:0016020">
    <property type="term" value="C:membrane"/>
    <property type="evidence" value="ECO:0007669"/>
    <property type="project" value="InterPro"/>
</dbReference>
<dbReference type="STRING" id="109895.A0A507E952"/>
<keyword evidence="4" id="KW-0653">Protein transport</keyword>
<keyword evidence="6 9" id="KW-0472">Membrane</keyword>
<name>A0A507E952_9FUNG</name>
<dbReference type="Proteomes" id="UP000318582">
    <property type="component" value="Unassembled WGS sequence"/>
</dbReference>
<dbReference type="PRINTS" id="PR00219">
    <property type="entry name" value="SYNAPTOBREVN"/>
</dbReference>
<evidence type="ECO:0000256" key="3">
    <source>
        <dbReference type="ARBA" id="ARBA00022692"/>
    </source>
</evidence>
<evidence type="ECO:0000256" key="8">
    <source>
        <dbReference type="PROSITE-ProRule" id="PRU00290"/>
    </source>
</evidence>
<dbReference type="FunFam" id="1.20.5.110:FF:000004">
    <property type="entry name" value="Vesicle-associated membrane protein 7"/>
    <property type="match status" value="1"/>
</dbReference>
<evidence type="ECO:0000313" key="12">
    <source>
        <dbReference type="Proteomes" id="UP000318582"/>
    </source>
</evidence>
<keyword evidence="3 9" id="KW-0812">Transmembrane</keyword>
<dbReference type="GO" id="GO:0016192">
    <property type="term" value="P:vesicle-mediated transport"/>
    <property type="evidence" value="ECO:0007669"/>
    <property type="project" value="InterPro"/>
</dbReference>
<dbReference type="PROSITE" id="PS50892">
    <property type="entry name" value="V_SNARE"/>
    <property type="match status" value="1"/>
</dbReference>
<dbReference type="AlphaFoldDB" id="A0A507E952"/>
<dbReference type="EMBL" id="QEAQ01000022">
    <property type="protein sequence ID" value="TPX59688.1"/>
    <property type="molecule type" value="Genomic_DNA"/>
</dbReference>
<dbReference type="GO" id="GO:0015031">
    <property type="term" value="P:protein transport"/>
    <property type="evidence" value="ECO:0007669"/>
    <property type="project" value="UniProtKB-KW"/>
</dbReference>
<organism evidence="11 12">
    <name type="scientific">Powellomyces hirtus</name>
    <dbReference type="NCBI Taxonomy" id="109895"/>
    <lineage>
        <taxon>Eukaryota</taxon>
        <taxon>Fungi</taxon>
        <taxon>Fungi incertae sedis</taxon>
        <taxon>Chytridiomycota</taxon>
        <taxon>Chytridiomycota incertae sedis</taxon>
        <taxon>Chytridiomycetes</taxon>
        <taxon>Spizellomycetales</taxon>
        <taxon>Powellomycetaceae</taxon>
        <taxon>Powellomyces</taxon>
    </lineage>
</organism>
<sequence>MSAPAQGSKTNQVQNQVDEVVGIMQDNINKVMQRGEHLDTLQNKTDDLQNSSLQFKRGANRVRKQMWWKDMKMKLILGAVIAAILIIIIVTVVSQTKGSSEPAPPAQA</sequence>
<protein>
    <recommendedName>
        <fullName evidence="10">V-SNARE coiled-coil homology domain-containing protein</fullName>
    </recommendedName>
</protein>
<dbReference type="InterPro" id="IPR001388">
    <property type="entry name" value="Synaptobrevin-like"/>
</dbReference>
<keyword evidence="5 9" id="KW-1133">Transmembrane helix</keyword>
<dbReference type="PANTHER" id="PTHR45701">
    <property type="entry name" value="SYNAPTOBREVIN FAMILY MEMBER"/>
    <property type="match status" value="1"/>
</dbReference>
<comment type="subcellular location">
    <subcellularLocation>
        <location evidence="7">Endomembrane system</location>
        <topology evidence="7">Single-pass type IV membrane protein</topology>
    </subcellularLocation>
</comment>
<gene>
    <name evidence="11" type="ORF">PhCBS80983_g02261</name>
</gene>
<evidence type="ECO:0000256" key="7">
    <source>
        <dbReference type="ARBA" id="ARBA00046280"/>
    </source>
</evidence>
<evidence type="ECO:0000256" key="4">
    <source>
        <dbReference type="ARBA" id="ARBA00022927"/>
    </source>
</evidence>
<accession>A0A507E952</accession>
<dbReference type="InterPro" id="IPR042855">
    <property type="entry name" value="V_SNARE_CC"/>
</dbReference>
<evidence type="ECO:0000313" key="11">
    <source>
        <dbReference type="EMBL" id="TPX59688.1"/>
    </source>
</evidence>
<dbReference type="PIRSF" id="PIRSF005409">
    <property type="entry name" value="Synaptobrevin_euk"/>
    <property type="match status" value="1"/>
</dbReference>
<evidence type="ECO:0000256" key="2">
    <source>
        <dbReference type="ARBA" id="ARBA00022448"/>
    </source>
</evidence>
<proteinExistence type="inferred from homology"/>
<evidence type="ECO:0000256" key="5">
    <source>
        <dbReference type="ARBA" id="ARBA00022989"/>
    </source>
</evidence>